<name>A0A6J6SPB7_9ZZZZ</name>
<dbReference type="Gene3D" id="3.40.50.2300">
    <property type="match status" value="1"/>
</dbReference>
<dbReference type="GO" id="GO:0006355">
    <property type="term" value="P:regulation of DNA-templated transcription"/>
    <property type="evidence" value="ECO:0007669"/>
    <property type="project" value="InterPro"/>
</dbReference>
<dbReference type="Gene3D" id="1.10.10.10">
    <property type="entry name" value="Winged helix-like DNA-binding domain superfamily/Winged helix DNA-binding domain"/>
    <property type="match status" value="1"/>
</dbReference>
<reference evidence="3" key="1">
    <citation type="submission" date="2020-05" db="EMBL/GenBank/DDBJ databases">
        <authorList>
            <person name="Chiriac C."/>
            <person name="Salcher M."/>
            <person name="Ghai R."/>
            <person name="Kavagutti S V."/>
        </authorList>
    </citation>
    <scope>NUCLEOTIDE SEQUENCE</scope>
</reference>
<proteinExistence type="predicted"/>
<dbReference type="InterPro" id="IPR016032">
    <property type="entry name" value="Sig_transdc_resp-reg_C-effctor"/>
</dbReference>
<dbReference type="EMBL" id="CAEZYW010000058">
    <property type="protein sequence ID" value="CAB4736525.1"/>
    <property type="molecule type" value="Genomic_DNA"/>
</dbReference>
<dbReference type="InterPro" id="IPR001789">
    <property type="entry name" value="Sig_transdc_resp-reg_receiver"/>
</dbReference>
<dbReference type="PROSITE" id="PS50110">
    <property type="entry name" value="RESPONSE_REGULATORY"/>
    <property type="match status" value="1"/>
</dbReference>
<dbReference type="GO" id="GO:0003677">
    <property type="term" value="F:DNA binding"/>
    <property type="evidence" value="ECO:0007669"/>
    <property type="project" value="UniProtKB-KW"/>
</dbReference>
<dbReference type="SUPFAM" id="SSF46894">
    <property type="entry name" value="C-terminal effector domain of the bipartite response regulators"/>
    <property type="match status" value="1"/>
</dbReference>
<dbReference type="InterPro" id="IPR011006">
    <property type="entry name" value="CheY-like_superfamily"/>
</dbReference>
<dbReference type="InterPro" id="IPR036388">
    <property type="entry name" value="WH-like_DNA-bd_sf"/>
</dbReference>
<dbReference type="PANTHER" id="PTHR43214">
    <property type="entry name" value="TWO-COMPONENT RESPONSE REGULATOR"/>
    <property type="match status" value="1"/>
</dbReference>
<dbReference type="Pfam" id="PF00072">
    <property type="entry name" value="Response_reg"/>
    <property type="match status" value="1"/>
</dbReference>
<sequence>MSSDRWTDIRPVSPATDPFRAYPEGAGTWSRRVMVVEDEPLLAALLSEFLTGAGFEVRTCASAADVADCVEDFDPDAALIDINPGRGPSGVQVGQLLHRTSPHIGLVFLTKYADPRMTTGQGVPAGSAFLHKGAITDASVLIEAVETVLRDGLPPLRHDIELKGSLAQLTATQLEILRMAALGWTNAAIARSRATNERAVEKRLQAVFTSLAVPSSPDINPRVEAVRRYIAEAGFPDEAPA</sequence>
<dbReference type="SMART" id="SM00421">
    <property type="entry name" value="HTH_LUXR"/>
    <property type="match status" value="1"/>
</dbReference>
<gene>
    <name evidence="3" type="ORF">UFOPK2786_00520</name>
</gene>
<dbReference type="AlphaFoldDB" id="A0A6J6SPB7"/>
<dbReference type="SUPFAM" id="SSF52172">
    <property type="entry name" value="CheY-like"/>
    <property type="match status" value="1"/>
</dbReference>
<dbReference type="InterPro" id="IPR039420">
    <property type="entry name" value="WalR-like"/>
</dbReference>
<organism evidence="3">
    <name type="scientific">freshwater metagenome</name>
    <dbReference type="NCBI Taxonomy" id="449393"/>
    <lineage>
        <taxon>unclassified sequences</taxon>
        <taxon>metagenomes</taxon>
        <taxon>ecological metagenomes</taxon>
    </lineage>
</organism>
<keyword evidence="1" id="KW-0238">DNA-binding</keyword>
<evidence type="ECO:0000313" key="3">
    <source>
        <dbReference type="EMBL" id="CAB4736525.1"/>
    </source>
</evidence>
<evidence type="ECO:0000256" key="1">
    <source>
        <dbReference type="ARBA" id="ARBA00023125"/>
    </source>
</evidence>
<protein>
    <submittedName>
        <fullName evidence="3">Unannotated protein</fullName>
    </submittedName>
</protein>
<dbReference type="SMART" id="SM00448">
    <property type="entry name" value="REC"/>
    <property type="match status" value="1"/>
</dbReference>
<accession>A0A6J6SPB7</accession>
<dbReference type="InterPro" id="IPR000792">
    <property type="entry name" value="Tscrpt_reg_LuxR_C"/>
</dbReference>
<evidence type="ECO:0000259" key="2">
    <source>
        <dbReference type="PROSITE" id="PS50110"/>
    </source>
</evidence>
<feature type="domain" description="Response regulatory" evidence="2">
    <location>
        <begin position="32"/>
        <end position="149"/>
    </location>
</feature>
<dbReference type="GO" id="GO:0000160">
    <property type="term" value="P:phosphorelay signal transduction system"/>
    <property type="evidence" value="ECO:0007669"/>
    <property type="project" value="InterPro"/>
</dbReference>